<dbReference type="SUPFAM" id="SSF103473">
    <property type="entry name" value="MFS general substrate transporter"/>
    <property type="match status" value="1"/>
</dbReference>
<comment type="subcellular location">
    <subcellularLocation>
        <location evidence="1">Membrane</location>
        <topology evidence="1">Multi-pass membrane protein</topology>
    </subcellularLocation>
</comment>
<evidence type="ECO:0000313" key="8">
    <source>
        <dbReference type="Proteomes" id="UP000069940"/>
    </source>
</evidence>
<feature type="transmembrane region" description="Helical" evidence="5">
    <location>
        <begin position="180"/>
        <end position="201"/>
    </location>
</feature>
<evidence type="ECO:0000256" key="5">
    <source>
        <dbReference type="SAM" id="Phobius"/>
    </source>
</evidence>
<evidence type="ECO:0000256" key="4">
    <source>
        <dbReference type="ARBA" id="ARBA00023136"/>
    </source>
</evidence>
<dbReference type="PANTHER" id="PTHR23529:SF2">
    <property type="entry name" value="GH19118P-RELATED"/>
    <property type="match status" value="1"/>
</dbReference>
<evidence type="ECO:0000256" key="3">
    <source>
        <dbReference type="ARBA" id="ARBA00022989"/>
    </source>
</evidence>
<keyword evidence="4 5" id="KW-0472">Membrane</keyword>
<evidence type="ECO:0000256" key="1">
    <source>
        <dbReference type="ARBA" id="ARBA00004141"/>
    </source>
</evidence>
<feature type="transmembrane region" description="Helical" evidence="5">
    <location>
        <begin position="21"/>
        <end position="44"/>
    </location>
</feature>
<reference evidence="8" key="1">
    <citation type="journal article" date="2015" name="Proc. Natl. Acad. Sci. U.S.A.">
        <title>Genome sequence of the Asian Tiger mosquito, Aedes albopictus, reveals insights into its biology, genetics, and evolution.</title>
        <authorList>
            <person name="Chen X.G."/>
            <person name="Jiang X."/>
            <person name="Gu J."/>
            <person name="Xu M."/>
            <person name="Wu Y."/>
            <person name="Deng Y."/>
            <person name="Zhang C."/>
            <person name="Bonizzoni M."/>
            <person name="Dermauw W."/>
            <person name="Vontas J."/>
            <person name="Armbruster P."/>
            <person name="Huang X."/>
            <person name="Yang Y."/>
            <person name="Zhang H."/>
            <person name="He W."/>
            <person name="Peng H."/>
            <person name="Liu Y."/>
            <person name="Wu K."/>
            <person name="Chen J."/>
            <person name="Lirakis M."/>
            <person name="Topalis P."/>
            <person name="Van Leeuwen T."/>
            <person name="Hall A.B."/>
            <person name="Jiang X."/>
            <person name="Thorpe C."/>
            <person name="Mueller R.L."/>
            <person name="Sun C."/>
            <person name="Waterhouse R.M."/>
            <person name="Yan G."/>
            <person name="Tu Z.J."/>
            <person name="Fang X."/>
            <person name="James A.A."/>
        </authorList>
    </citation>
    <scope>NUCLEOTIDE SEQUENCE [LARGE SCALE GENOMIC DNA]</scope>
    <source>
        <strain evidence="8">Foshan</strain>
    </source>
</reference>
<name>A0ABM2A6U5_AEDAL</name>
<dbReference type="Gene3D" id="1.20.1250.20">
    <property type="entry name" value="MFS general substrate transporter like domains"/>
    <property type="match status" value="1"/>
</dbReference>
<feature type="transmembrane region" description="Helical" evidence="5">
    <location>
        <begin position="330"/>
        <end position="350"/>
    </location>
</feature>
<feature type="transmembrane region" description="Helical" evidence="5">
    <location>
        <begin position="356"/>
        <end position="381"/>
    </location>
</feature>
<dbReference type="RefSeq" id="XP_019563374.3">
    <property type="nucleotide sequence ID" value="XM_019707829.4"/>
</dbReference>
<dbReference type="GeneID" id="109431594"/>
<evidence type="ECO:0000256" key="2">
    <source>
        <dbReference type="ARBA" id="ARBA00022692"/>
    </source>
</evidence>
<evidence type="ECO:0000259" key="6">
    <source>
        <dbReference type="PROSITE" id="PS50850"/>
    </source>
</evidence>
<dbReference type="Proteomes" id="UP000069940">
    <property type="component" value="Unassembled WGS sequence"/>
</dbReference>
<feature type="transmembrane region" description="Helical" evidence="5">
    <location>
        <begin position="56"/>
        <end position="79"/>
    </location>
</feature>
<dbReference type="InterPro" id="IPR020846">
    <property type="entry name" value="MFS_dom"/>
</dbReference>
<feature type="transmembrane region" description="Helical" evidence="5">
    <location>
        <begin position="393"/>
        <end position="414"/>
    </location>
</feature>
<keyword evidence="3 5" id="KW-1133">Transmembrane helix</keyword>
<feature type="transmembrane region" description="Helical" evidence="5">
    <location>
        <begin position="426"/>
        <end position="445"/>
    </location>
</feature>
<feature type="transmembrane region" description="Helical" evidence="5">
    <location>
        <begin position="300"/>
        <end position="318"/>
    </location>
</feature>
<accession>A0ABM2A6U5</accession>
<feature type="transmembrane region" description="Helical" evidence="5">
    <location>
        <begin position="152"/>
        <end position="174"/>
    </location>
</feature>
<feature type="domain" description="Major facilitator superfamily (MFS) profile" evidence="6">
    <location>
        <begin position="1"/>
        <end position="449"/>
    </location>
</feature>
<sequence length="483" mass="52887">MGGCTEWCLLSRKNKMQTNSLLGGIATLALGGVFVGSTIFNIHLRLQGWASAETEAVVLFVIILFYVGAIIGSFIGAVLVDRLEKLALSRFYFVGMGIACILQVIAPTTIIVIGFARIIAGAAFGMAYLIVLVHGGEVLVRELRGVTMAAVNYILFVGILSHGAISPIVLSNYAVQPVRIVGIIGAMCILIAVAIGQFMSFESPVYLVRKNRDIEAIRTLMKLRMETAESSEIRLAFVDIKSMLQEDSYTSRRILADGNWFPLLLTSMGKIAAVLSFNAAVNHVRLTVLDKVFNLEEYSISAVIIGAFRITFGIVFLFTVDKYGRKPQQALSTFLSGTLLLAMGVVYLITEHVYRNAVLAVFLIYDLIACAGVTLVPDIHLSEAFPTTKKHMSIAVVLMVENVAQVIILAIDFWYDYTDPEIYGPVLLACGLPMVMISVFLYQMLPETAKLSLRQTRAVFARNAEVFKSDQKPDCDSVGGRSH</sequence>
<feature type="transmembrane region" description="Helical" evidence="5">
    <location>
        <begin position="119"/>
        <end position="140"/>
    </location>
</feature>
<protein>
    <recommendedName>
        <fullName evidence="6">Major facilitator superfamily (MFS) profile domain-containing protein</fullName>
    </recommendedName>
</protein>
<organism evidence="7 8">
    <name type="scientific">Aedes albopictus</name>
    <name type="common">Asian tiger mosquito</name>
    <name type="synonym">Stegomyia albopicta</name>
    <dbReference type="NCBI Taxonomy" id="7160"/>
    <lineage>
        <taxon>Eukaryota</taxon>
        <taxon>Metazoa</taxon>
        <taxon>Ecdysozoa</taxon>
        <taxon>Arthropoda</taxon>
        <taxon>Hexapoda</taxon>
        <taxon>Insecta</taxon>
        <taxon>Pterygota</taxon>
        <taxon>Neoptera</taxon>
        <taxon>Endopterygota</taxon>
        <taxon>Diptera</taxon>
        <taxon>Nematocera</taxon>
        <taxon>Culicoidea</taxon>
        <taxon>Culicidae</taxon>
        <taxon>Culicinae</taxon>
        <taxon>Aedini</taxon>
        <taxon>Aedes</taxon>
        <taxon>Stegomyia</taxon>
    </lineage>
</organism>
<feature type="transmembrane region" description="Helical" evidence="5">
    <location>
        <begin position="91"/>
        <end position="113"/>
    </location>
</feature>
<dbReference type="EnsemblMetazoa" id="AALFPA23_025019.R37289">
    <property type="protein sequence ID" value="AALFPA23_025019.P37289"/>
    <property type="gene ID" value="AALFPA23_025019"/>
</dbReference>
<dbReference type="InterPro" id="IPR005828">
    <property type="entry name" value="MFS_sugar_transport-like"/>
</dbReference>
<reference evidence="7" key="2">
    <citation type="submission" date="2025-05" db="UniProtKB">
        <authorList>
            <consortium name="EnsemblMetazoa"/>
        </authorList>
    </citation>
    <scope>IDENTIFICATION</scope>
    <source>
        <strain evidence="7">Foshan</strain>
    </source>
</reference>
<evidence type="ECO:0000313" key="7">
    <source>
        <dbReference type="EnsemblMetazoa" id="AALFPA23_025019.P37289"/>
    </source>
</evidence>
<dbReference type="InterPro" id="IPR036259">
    <property type="entry name" value="MFS_trans_sf"/>
</dbReference>
<dbReference type="Pfam" id="PF00083">
    <property type="entry name" value="Sugar_tr"/>
    <property type="match status" value="1"/>
</dbReference>
<proteinExistence type="predicted"/>
<keyword evidence="8" id="KW-1185">Reference proteome</keyword>
<dbReference type="PROSITE" id="PS50850">
    <property type="entry name" value="MFS"/>
    <property type="match status" value="1"/>
</dbReference>
<keyword evidence="2 5" id="KW-0812">Transmembrane</keyword>
<dbReference type="PANTHER" id="PTHR23529">
    <property type="entry name" value="GH19118P-RELATED"/>
    <property type="match status" value="1"/>
</dbReference>